<evidence type="ECO:0000256" key="1">
    <source>
        <dbReference type="SAM" id="MobiDB-lite"/>
    </source>
</evidence>
<feature type="region of interest" description="Disordered" evidence="1">
    <location>
        <begin position="1"/>
        <end position="29"/>
    </location>
</feature>
<proteinExistence type="predicted"/>
<sequence>MAYLYGTGKPLRNPAWVTGQETPTQRDRRLRETNEALKKNEERQQEAANRRLFANLERQDLQDMRLSPPSPPRSTATPLDPEEEVVRFVGAQDRFEGFLDSRFQGYEETFGLTPLFGSQAYESAERLALEDWRN</sequence>
<name>A0A0F9BC83_9ZZZZ</name>
<accession>A0A0F9BC83</accession>
<dbReference type="AlphaFoldDB" id="A0A0F9BC83"/>
<comment type="caution">
    <text evidence="2">The sequence shown here is derived from an EMBL/GenBank/DDBJ whole genome shotgun (WGS) entry which is preliminary data.</text>
</comment>
<reference evidence="2" key="1">
    <citation type="journal article" date="2015" name="Nature">
        <title>Complex archaea that bridge the gap between prokaryotes and eukaryotes.</title>
        <authorList>
            <person name="Spang A."/>
            <person name="Saw J.H."/>
            <person name="Jorgensen S.L."/>
            <person name="Zaremba-Niedzwiedzka K."/>
            <person name="Martijn J."/>
            <person name="Lind A.E."/>
            <person name="van Eijk R."/>
            <person name="Schleper C."/>
            <person name="Guy L."/>
            <person name="Ettema T.J."/>
        </authorList>
    </citation>
    <scope>NUCLEOTIDE SEQUENCE</scope>
</reference>
<protein>
    <submittedName>
        <fullName evidence="2">Uncharacterized protein</fullName>
    </submittedName>
</protein>
<organism evidence="2">
    <name type="scientific">marine sediment metagenome</name>
    <dbReference type="NCBI Taxonomy" id="412755"/>
    <lineage>
        <taxon>unclassified sequences</taxon>
        <taxon>metagenomes</taxon>
        <taxon>ecological metagenomes</taxon>
    </lineage>
</organism>
<feature type="non-terminal residue" evidence="2">
    <location>
        <position position="134"/>
    </location>
</feature>
<evidence type="ECO:0000313" key="2">
    <source>
        <dbReference type="EMBL" id="KKK82031.1"/>
    </source>
</evidence>
<gene>
    <name evidence="2" type="ORF">LCGC14_2807470</name>
</gene>
<dbReference type="EMBL" id="LAZR01052858">
    <property type="protein sequence ID" value="KKK82031.1"/>
    <property type="molecule type" value="Genomic_DNA"/>
</dbReference>
<feature type="region of interest" description="Disordered" evidence="1">
    <location>
        <begin position="57"/>
        <end position="81"/>
    </location>
</feature>